<dbReference type="Pfam" id="PF10604">
    <property type="entry name" value="Polyketide_cyc2"/>
    <property type="match status" value="1"/>
</dbReference>
<dbReference type="SUPFAM" id="SSF55961">
    <property type="entry name" value="Bet v1-like"/>
    <property type="match status" value="1"/>
</dbReference>
<dbReference type="GO" id="GO:0004864">
    <property type="term" value="F:protein phosphatase inhibitor activity"/>
    <property type="evidence" value="ECO:0007669"/>
    <property type="project" value="UniProtKB-ARBA"/>
</dbReference>
<dbReference type="CDD" id="cd07821">
    <property type="entry name" value="PYR_PYL_RCAR_like"/>
    <property type="match status" value="1"/>
</dbReference>
<evidence type="ECO:0000313" key="2">
    <source>
        <dbReference type="Proteomes" id="UP001370490"/>
    </source>
</evidence>
<protein>
    <submittedName>
        <fullName evidence="1">Polyketide cyclase/dehydrase</fullName>
    </submittedName>
</protein>
<dbReference type="EMBL" id="JBAMMX010000027">
    <property type="protein sequence ID" value="KAK6912758.1"/>
    <property type="molecule type" value="Genomic_DNA"/>
</dbReference>
<sequence>MAEEAKSSKWEGKTKAEIKGLKVEQVWPLLEDFCSFNKLVPQIEICDQIEGVYGQPGLIRHCGLRDPSRSTGADDSQMMWANEKLLVMDPIQRCFSYAVVDGNTGLKSYVATIKVFEMNGDDGKGCVIEWSFVCEPADGWTFDGLLSLIDSLLKTTAKNIEELCSA</sequence>
<dbReference type="InterPro" id="IPR023393">
    <property type="entry name" value="START-like_dom_sf"/>
</dbReference>
<keyword evidence="2" id="KW-1185">Reference proteome</keyword>
<dbReference type="AlphaFoldDB" id="A0AAN8U997"/>
<gene>
    <name evidence="1" type="ORF">RJ641_022359</name>
</gene>
<dbReference type="PANTHER" id="PTHR33789:SF11">
    <property type="entry name" value="OS05G0202300 PROTEIN"/>
    <property type="match status" value="1"/>
</dbReference>
<dbReference type="Gene3D" id="3.30.530.20">
    <property type="match status" value="1"/>
</dbReference>
<reference evidence="1 2" key="1">
    <citation type="submission" date="2023-12" db="EMBL/GenBank/DDBJ databases">
        <title>A high-quality genome assembly for Dillenia turbinata (Dilleniales).</title>
        <authorList>
            <person name="Chanderbali A."/>
        </authorList>
    </citation>
    <scope>NUCLEOTIDE SEQUENCE [LARGE SCALE GENOMIC DNA]</scope>
    <source>
        <strain evidence="1">LSX21</strain>
        <tissue evidence="1">Leaf</tissue>
    </source>
</reference>
<dbReference type="InterPro" id="IPR019587">
    <property type="entry name" value="Polyketide_cyclase/dehydratase"/>
</dbReference>
<dbReference type="InterPro" id="IPR053249">
    <property type="entry name" value="LFS"/>
</dbReference>
<accession>A0AAN8U997</accession>
<dbReference type="PANTHER" id="PTHR33789">
    <property type="entry name" value="LACHRYMATORY-FACTOR SYNTHASE"/>
    <property type="match status" value="1"/>
</dbReference>
<organism evidence="1 2">
    <name type="scientific">Dillenia turbinata</name>
    <dbReference type="NCBI Taxonomy" id="194707"/>
    <lineage>
        <taxon>Eukaryota</taxon>
        <taxon>Viridiplantae</taxon>
        <taxon>Streptophyta</taxon>
        <taxon>Embryophyta</taxon>
        <taxon>Tracheophyta</taxon>
        <taxon>Spermatophyta</taxon>
        <taxon>Magnoliopsida</taxon>
        <taxon>eudicotyledons</taxon>
        <taxon>Gunneridae</taxon>
        <taxon>Pentapetalae</taxon>
        <taxon>Dilleniales</taxon>
        <taxon>Dilleniaceae</taxon>
        <taxon>Dillenia</taxon>
    </lineage>
</organism>
<evidence type="ECO:0000313" key="1">
    <source>
        <dbReference type="EMBL" id="KAK6912758.1"/>
    </source>
</evidence>
<dbReference type="Proteomes" id="UP001370490">
    <property type="component" value="Unassembled WGS sequence"/>
</dbReference>
<name>A0AAN8U997_9MAGN</name>
<comment type="caution">
    <text evidence="1">The sequence shown here is derived from an EMBL/GenBank/DDBJ whole genome shotgun (WGS) entry which is preliminary data.</text>
</comment>
<proteinExistence type="predicted"/>